<reference evidence="4" key="1">
    <citation type="submission" date="2016-10" db="EMBL/GenBank/DDBJ databases">
        <authorList>
            <person name="Varghese N."/>
            <person name="Submissions S."/>
        </authorList>
    </citation>
    <scope>NUCLEOTIDE SEQUENCE [LARGE SCALE GENOMIC DNA]</scope>
    <source>
        <strain evidence="4">DSM 7165</strain>
    </source>
</reference>
<evidence type="ECO:0000313" key="4">
    <source>
        <dbReference type="Proteomes" id="UP000242999"/>
    </source>
</evidence>
<feature type="transmembrane region" description="Helical" evidence="1">
    <location>
        <begin position="177"/>
        <end position="200"/>
    </location>
</feature>
<dbReference type="STRING" id="64971.SAMN05421831_102155"/>
<feature type="transmembrane region" description="Helical" evidence="1">
    <location>
        <begin position="90"/>
        <end position="113"/>
    </location>
</feature>
<dbReference type="EMBL" id="FNYH01000002">
    <property type="protein sequence ID" value="SEI46482.1"/>
    <property type="molecule type" value="Genomic_DNA"/>
</dbReference>
<organism evidence="3 4">
    <name type="scientific">Allopseudospirillum japonicum</name>
    <dbReference type="NCBI Taxonomy" id="64971"/>
    <lineage>
        <taxon>Bacteria</taxon>
        <taxon>Pseudomonadati</taxon>
        <taxon>Pseudomonadota</taxon>
        <taxon>Gammaproteobacteria</taxon>
        <taxon>Oceanospirillales</taxon>
        <taxon>Oceanospirillaceae</taxon>
        <taxon>Allopseudospirillum</taxon>
    </lineage>
</organism>
<dbReference type="InterPro" id="IPR052372">
    <property type="entry name" value="YpjD/HemX"/>
</dbReference>
<keyword evidence="4" id="KW-1185">Reference proteome</keyword>
<keyword evidence="1" id="KW-0472">Membrane</keyword>
<feature type="transmembrane region" description="Helical" evidence="1">
    <location>
        <begin position="6"/>
        <end position="26"/>
    </location>
</feature>
<feature type="transmembrane region" description="Helical" evidence="1">
    <location>
        <begin position="38"/>
        <end position="56"/>
    </location>
</feature>
<protein>
    <submittedName>
        <fullName evidence="3">ABC-type uncharacterized transport system, permease component</fullName>
    </submittedName>
</protein>
<dbReference type="InterPro" id="IPR002541">
    <property type="entry name" value="Cyt_c_assembly"/>
</dbReference>
<feature type="domain" description="Cytochrome c assembly protein" evidence="2">
    <location>
        <begin position="44"/>
        <end position="264"/>
    </location>
</feature>
<dbReference type="Pfam" id="PF01578">
    <property type="entry name" value="Cytochrom_C_asm"/>
    <property type="match status" value="1"/>
</dbReference>
<evidence type="ECO:0000256" key="1">
    <source>
        <dbReference type="SAM" id="Phobius"/>
    </source>
</evidence>
<dbReference type="AlphaFoldDB" id="A0A1H6R5K2"/>
<dbReference type="Proteomes" id="UP000242999">
    <property type="component" value="Unassembled WGS sequence"/>
</dbReference>
<keyword evidence="1" id="KW-0812">Transmembrane</keyword>
<dbReference type="RefSeq" id="WP_093308500.1">
    <property type="nucleotide sequence ID" value="NZ_FNYH01000002.1"/>
</dbReference>
<proteinExistence type="predicted"/>
<gene>
    <name evidence="3" type="ORF">SAMN05421831_102155</name>
</gene>
<feature type="transmembrane region" description="Helical" evidence="1">
    <location>
        <begin position="125"/>
        <end position="151"/>
    </location>
</feature>
<keyword evidence="1" id="KW-1133">Transmembrane helix</keyword>
<feature type="transmembrane region" description="Helical" evidence="1">
    <location>
        <begin position="212"/>
        <end position="230"/>
    </location>
</feature>
<dbReference type="PANTHER" id="PTHR38034:SF1">
    <property type="entry name" value="INNER MEMBRANE PROTEIN YPJD"/>
    <property type="match status" value="1"/>
</dbReference>
<accession>A0A1H6R5K2</accession>
<dbReference type="GO" id="GO:0017004">
    <property type="term" value="P:cytochrome complex assembly"/>
    <property type="evidence" value="ECO:0007669"/>
    <property type="project" value="InterPro"/>
</dbReference>
<evidence type="ECO:0000259" key="2">
    <source>
        <dbReference type="Pfam" id="PF01578"/>
    </source>
</evidence>
<evidence type="ECO:0000313" key="3">
    <source>
        <dbReference type="EMBL" id="SEI46482.1"/>
    </source>
</evidence>
<feature type="transmembrane region" description="Helical" evidence="1">
    <location>
        <begin position="242"/>
        <end position="261"/>
    </location>
</feature>
<dbReference type="GO" id="GO:0005886">
    <property type="term" value="C:plasma membrane"/>
    <property type="evidence" value="ECO:0007669"/>
    <property type="project" value="TreeGrafter"/>
</dbReference>
<dbReference type="PANTHER" id="PTHR38034">
    <property type="entry name" value="INNER MEMBRANE PROTEIN YPJD"/>
    <property type="match status" value="1"/>
</dbReference>
<name>A0A1H6R5K2_9GAMM</name>
<sequence>MNALPFTFLAAICYWAAASYQGLVLTRHAPARQELVQWLALGALIAHATALGWHLFTPDHQWLFSFFNTASLINWFAVSLLLLASLRRPLLNLGIGLFPLAGLAVIGAQWQYAVPSLPKGISTGVGIHILTSLFAYSILTLASVQALLLWLQDHQLKHKQMRGLIQVLPPLQTMETLLFELLLLGVGFLTLALVSGALSIEAFFAQHLAHKSLFSLLAWFIFTSLLIGRYRFGWRGQRAVRWTLGGSVLLILAYFGSKFVLEFVLAS</sequence>
<feature type="transmembrane region" description="Helical" evidence="1">
    <location>
        <begin position="62"/>
        <end position="83"/>
    </location>
</feature>
<dbReference type="GO" id="GO:0020037">
    <property type="term" value="F:heme binding"/>
    <property type="evidence" value="ECO:0007669"/>
    <property type="project" value="InterPro"/>
</dbReference>
<dbReference type="OrthoDB" id="9780793at2"/>